<dbReference type="PROSITE" id="PS51450">
    <property type="entry name" value="LRR"/>
    <property type="match status" value="5"/>
</dbReference>
<dbReference type="Pfam" id="PF13855">
    <property type="entry name" value="LRR_8"/>
    <property type="match status" value="5"/>
</dbReference>
<evidence type="ECO:0008006" key="7">
    <source>
        <dbReference type="Google" id="ProtNLM"/>
    </source>
</evidence>
<dbReference type="PANTHER" id="PTHR24373">
    <property type="entry name" value="SLIT RELATED LEUCINE-RICH REPEAT NEURONAL PROTEIN"/>
    <property type="match status" value="1"/>
</dbReference>
<feature type="non-terminal residue" evidence="6">
    <location>
        <position position="1"/>
    </location>
</feature>
<feature type="signal peptide" evidence="5">
    <location>
        <begin position="1"/>
        <end position="29"/>
    </location>
</feature>
<dbReference type="InterPro" id="IPR050328">
    <property type="entry name" value="Dev_Immune_Receptor"/>
</dbReference>
<dbReference type="AlphaFoldDB" id="A0A1B6M6A4"/>
<name>A0A1B6M6A4_9HEMI</name>
<gene>
    <name evidence="6" type="ORF">g.10323</name>
</gene>
<dbReference type="SMART" id="SM00365">
    <property type="entry name" value="LRR_SD22"/>
    <property type="match status" value="5"/>
</dbReference>
<keyword evidence="4" id="KW-0472">Membrane</keyword>
<accession>A0A1B6M6A4</accession>
<evidence type="ECO:0000256" key="4">
    <source>
        <dbReference type="SAM" id="Phobius"/>
    </source>
</evidence>
<dbReference type="InterPro" id="IPR001611">
    <property type="entry name" value="Leu-rich_rpt"/>
</dbReference>
<keyword evidence="4" id="KW-0812">Transmembrane</keyword>
<evidence type="ECO:0000256" key="5">
    <source>
        <dbReference type="SAM" id="SignalP"/>
    </source>
</evidence>
<keyword evidence="3" id="KW-0677">Repeat</keyword>
<keyword evidence="1" id="KW-0433">Leucine-rich repeat</keyword>
<evidence type="ECO:0000256" key="1">
    <source>
        <dbReference type="ARBA" id="ARBA00022614"/>
    </source>
</evidence>
<sequence length="739" mass="83770">SSLRVTGLTMKICQVVVAVGYLAAALALADDCVEHCTCSDGLSSVARCTQLTSDVLFPERVKHLLIDSVPGLQINLTKGFFREVGLQQLSTIKISNCFISYVDVGAFEGLNDLTDIDLSYNGLILIHRDTFESNSRLERLDLRGNPLQLTQLLKAQEDYFLKSLSLLELDLSNCQLSNIDKRLLSQVQNLQYINLKSNEIKVIDDYIFENVPLLDEVDLSDNMLMSLNDEIFEDIEELTTLNLRNNLIENIEELDLPGLKELDVSLNSIKLIKKNTFEGVADLSTLNISHNKITWISEETFKDLTELRHLDLSHNSLIGPLPKFIFEENEYLETLSIGGNNGMHIFEGFSTELPRLYKLDISDCGLHNITNSSFSSMPNLAILNASVNSLTTLNHIMMSKLHRLSTLDLSHNEITKVGAYTFSSNSHLRKLNLSNNKIHHLSPNTFETTLSLSHLDVSYNQLSYVWHANDSEYMKDNQLLNQLERLNIAGNNIKVLHKHSFSHLTNLKAINIQENPLECTSEFPAFIEWLYRDHVQPLEHTGKSDVAEEKLEKSNLQWDDLLMEVCKHQNVDQKIQIKTKPVKDEEDLDDTNEHDLNFYQYTVIEDVKLDEAKLNKETELAMEAKEVNELAEKVTSYVWPTFLVVFSIVFLLLAIGNTLALVIYNRNRNPYNTVGLRTAFTSPFKRTVVKLDTTPRYHKLYEECSVPNTPIVKGNLLGNIVSSHLNGSALSKPKSDNVV</sequence>
<evidence type="ECO:0000256" key="3">
    <source>
        <dbReference type="ARBA" id="ARBA00022737"/>
    </source>
</evidence>
<protein>
    <recommendedName>
        <fullName evidence="7">LRRCT domain-containing protein</fullName>
    </recommendedName>
</protein>
<dbReference type="EMBL" id="GEBQ01008532">
    <property type="protein sequence ID" value="JAT31445.1"/>
    <property type="molecule type" value="Transcribed_RNA"/>
</dbReference>
<dbReference type="InterPro" id="IPR003591">
    <property type="entry name" value="Leu-rich_rpt_typical-subtyp"/>
</dbReference>
<proteinExistence type="predicted"/>
<dbReference type="InterPro" id="IPR032675">
    <property type="entry name" value="LRR_dom_sf"/>
</dbReference>
<keyword evidence="2 5" id="KW-0732">Signal</keyword>
<keyword evidence="4" id="KW-1133">Transmembrane helix</keyword>
<dbReference type="PANTHER" id="PTHR24373:SF275">
    <property type="entry name" value="TIR DOMAIN-CONTAINING PROTEIN"/>
    <property type="match status" value="1"/>
</dbReference>
<dbReference type="PRINTS" id="PR00019">
    <property type="entry name" value="LEURICHRPT"/>
</dbReference>
<dbReference type="SUPFAM" id="SSF52058">
    <property type="entry name" value="L domain-like"/>
    <property type="match status" value="2"/>
</dbReference>
<evidence type="ECO:0000256" key="2">
    <source>
        <dbReference type="ARBA" id="ARBA00022729"/>
    </source>
</evidence>
<dbReference type="Gene3D" id="3.80.10.10">
    <property type="entry name" value="Ribonuclease Inhibitor"/>
    <property type="match status" value="3"/>
</dbReference>
<evidence type="ECO:0000313" key="6">
    <source>
        <dbReference type="EMBL" id="JAT31445.1"/>
    </source>
</evidence>
<dbReference type="SMART" id="SM00369">
    <property type="entry name" value="LRR_TYP"/>
    <property type="match status" value="12"/>
</dbReference>
<organism evidence="6">
    <name type="scientific">Graphocephala atropunctata</name>
    <dbReference type="NCBI Taxonomy" id="36148"/>
    <lineage>
        <taxon>Eukaryota</taxon>
        <taxon>Metazoa</taxon>
        <taxon>Ecdysozoa</taxon>
        <taxon>Arthropoda</taxon>
        <taxon>Hexapoda</taxon>
        <taxon>Insecta</taxon>
        <taxon>Pterygota</taxon>
        <taxon>Neoptera</taxon>
        <taxon>Paraneoptera</taxon>
        <taxon>Hemiptera</taxon>
        <taxon>Auchenorrhyncha</taxon>
        <taxon>Membracoidea</taxon>
        <taxon>Cicadellidae</taxon>
        <taxon>Cicadellinae</taxon>
        <taxon>Cicadellini</taxon>
        <taxon>Graphocephala</taxon>
    </lineage>
</organism>
<reference evidence="6" key="1">
    <citation type="submission" date="2015-11" db="EMBL/GenBank/DDBJ databases">
        <title>De novo transcriptome assembly of four potential Pierce s Disease insect vectors from Arizona vineyards.</title>
        <authorList>
            <person name="Tassone E.E."/>
        </authorList>
    </citation>
    <scope>NUCLEOTIDE SEQUENCE</scope>
</reference>
<feature type="chain" id="PRO_5008588007" description="LRRCT domain-containing protein" evidence="5">
    <location>
        <begin position="30"/>
        <end position="739"/>
    </location>
</feature>
<feature type="transmembrane region" description="Helical" evidence="4">
    <location>
        <begin position="637"/>
        <end position="664"/>
    </location>
</feature>